<reference evidence="2" key="1">
    <citation type="submission" date="2016-10" db="EMBL/GenBank/DDBJ databases">
        <authorList>
            <person name="Varghese N."/>
            <person name="Submissions S."/>
        </authorList>
    </citation>
    <scope>NUCLEOTIDE SEQUENCE [LARGE SCALE GENOMIC DNA]</scope>
    <source>
        <strain evidence="2">DSM 43161</strain>
    </source>
</reference>
<dbReference type="AlphaFoldDB" id="A0A1I5FXD4"/>
<dbReference type="Gene3D" id="3.40.720.10">
    <property type="entry name" value="Alkaline Phosphatase, subunit A"/>
    <property type="match status" value="1"/>
</dbReference>
<dbReference type="EMBL" id="FOWE01000005">
    <property type="protein sequence ID" value="SFO28488.1"/>
    <property type="molecule type" value="Genomic_DNA"/>
</dbReference>
<proteinExistence type="predicted"/>
<protein>
    <submittedName>
        <fullName evidence="1">Type I phosphodiesterase / nucleotide pyrophosphatase</fullName>
    </submittedName>
</protein>
<dbReference type="InterPro" id="IPR017850">
    <property type="entry name" value="Alkaline_phosphatase_core_sf"/>
</dbReference>
<dbReference type="Proteomes" id="UP000183642">
    <property type="component" value="Unassembled WGS sequence"/>
</dbReference>
<gene>
    <name evidence="1" type="ORF">SAMN05660359_02502</name>
</gene>
<dbReference type="OrthoDB" id="9779267at2"/>
<dbReference type="PANTHER" id="PTHR10151:SF120">
    <property type="entry name" value="BIS(5'-ADENOSYL)-TRIPHOSPHATASE"/>
    <property type="match status" value="1"/>
</dbReference>
<dbReference type="InterPro" id="IPR002591">
    <property type="entry name" value="Phosphodiest/P_Trfase"/>
</dbReference>
<name>A0A1I5FXD4_9ACTN</name>
<dbReference type="RefSeq" id="WP_075013831.1">
    <property type="nucleotide sequence ID" value="NZ_FOWE01000005.1"/>
</dbReference>
<organism evidence="1 2">
    <name type="scientific">Geodermatophilus obscurus</name>
    <dbReference type="NCBI Taxonomy" id="1861"/>
    <lineage>
        <taxon>Bacteria</taxon>
        <taxon>Bacillati</taxon>
        <taxon>Actinomycetota</taxon>
        <taxon>Actinomycetes</taxon>
        <taxon>Geodermatophilales</taxon>
        <taxon>Geodermatophilaceae</taxon>
        <taxon>Geodermatophilus</taxon>
    </lineage>
</organism>
<dbReference type="GO" id="GO:0016787">
    <property type="term" value="F:hydrolase activity"/>
    <property type="evidence" value="ECO:0007669"/>
    <property type="project" value="UniProtKB-ARBA"/>
</dbReference>
<sequence length="389" mass="39419">MSGALPADLVRPAYGARTLADVLPGVATALGVDVDRAGLPPDPLGLTAALAGARRVAVLLVDGLGAHLLRAHAHLAPVLSALASPGDLDAPCPSTTPVSLVTLGTGVPPGGHGVLGFVTVVPGEDRLLNHVQWADDPDPRDWQPRPTVFEQAAAAGLPVTAVAPYAYAGSGLSTAAYRGAGYSGTVGAGDLAALLLHSLAAAPTGLVYGYTPELDLTGHVRGVDSDSWRLQLGLVDRVVEQVVAGLPDDAALLVTADHGMLDVPRHTRVDVDDEPALLDGVALLAGEPRARYAHALPGAAGDVLDAWRGVLGDRAWVAGRDEAIASGVFGAVDDTLAARIGDVVALARGPWAITASATEPGPSRLAAYHGSLTAAEVAIPLLLARGRAL</sequence>
<keyword evidence="2" id="KW-1185">Reference proteome</keyword>
<dbReference type="PANTHER" id="PTHR10151">
    <property type="entry name" value="ECTONUCLEOTIDE PYROPHOSPHATASE/PHOSPHODIESTERASE"/>
    <property type="match status" value="1"/>
</dbReference>
<accession>A0A1I5FXD4</accession>
<dbReference type="SUPFAM" id="SSF53649">
    <property type="entry name" value="Alkaline phosphatase-like"/>
    <property type="match status" value="1"/>
</dbReference>
<dbReference type="Pfam" id="PF01663">
    <property type="entry name" value="Phosphodiest"/>
    <property type="match status" value="1"/>
</dbReference>
<evidence type="ECO:0000313" key="2">
    <source>
        <dbReference type="Proteomes" id="UP000183642"/>
    </source>
</evidence>
<evidence type="ECO:0000313" key="1">
    <source>
        <dbReference type="EMBL" id="SFO28488.1"/>
    </source>
</evidence>